<evidence type="ECO:0000259" key="2">
    <source>
        <dbReference type="Pfam" id="PF13579"/>
    </source>
</evidence>
<dbReference type="PANTHER" id="PTHR12526">
    <property type="entry name" value="GLYCOSYLTRANSFERASE"/>
    <property type="match status" value="1"/>
</dbReference>
<reference evidence="3 4" key="1">
    <citation type="submission" date="2020-08" db="EMBL/GenBank/DDBJ databases">
        <title>Acidobacteriota in marine sediments use diverse sulfur dissimilation pathways.</title>
        <authorList>
            <person name="Wasmund K."/>
        </authorList>
    </citation>
    <scope>NUCLEOTIDE SEQUENCE [LARGE SCALE GENOMIC DNA]</scope>
    <source>
        <strain evidence="3">MAG AM4</strain>
    </source>
</reference>
<name>A0A8J6Y067_9BACT</name>
<comment type="caution">
    <text evidence="3">The sequence shown here is derived from an EMBL/GenBank/DDBJ whole genome shotgun (WGS) entry which is preliminary data.</text>
</comment>
<dbReference type="Gene3D" id="3.40.50.2000">
    <property type="entry name" value="Glycogen Phosphorylase B"/>
    <property type="match status" value="2"/>
</dbReference>
<dbReference type="EMBL" id="JACXWD010000039">
    <property type="protein sequence ID" value="MBD3868680.1"/>
    <property type="molecule type" value="Genomic_DNA"/>
</dbReference>
<protein>
    <submittedName>
        <fullName evidence="3">Glycosyltransferase family 4 protein</fullName>
    </submittedName>
</protein>
<organism evidence="3 4">
    <name type="scientific">Candidatus Polarisedimenticola svalbardensis</name>
    <dbReference type="NCBI Taxonomy" id="2886004"/>
    <lineage>
        <taxon>Bacteria</taxon>
        <taxon>Pseudomonadati</taxon>
        <taxon>Acidobacteriota</taxon>
        <taxon>Candidatus Polarisedimenticolia</taxon>
        <taxon>Candidatus Polarisedimenticolales</taxon>
        <taxon>Candidatus Polarisedimenticolaceae</taxon>
        <taxon>Candidatus Polarisedimenticola</taxon>
    </lineage>
</organism>
<dbReference type="SUPFAM" id="SSF53756">
    <property type="entry name" value="UDP-Glycosyltransferase/glycogen phosphorylase"/>
    <property type="match status" value="1"/>
</dbReference>
<dbReference type="Proteomes" id="UP000648239">
    <property type="component" value="Unassembled WGS sequence"/>
</dbReference>
<evidence type="ECO:0000259" key="1">
    <source>
        <dbReference type="Pfam" id="PF00534"/>
    </source>
</evidence>
<evidence type="ECO:0000313" key="4">
    <source>
        <dbReference type="Proteomes" id="UP000648239"/>
    </source>
</evidence>
<dbReference type="PANTHER" id="PTHR12526:SF630">
    <property type="entry name" value="GLYCOSYLTRANSFERASE"/>
    <property type="match status" value="1"/>
</dbReference>
<dbReference type="Pfam" id="PF13579">
    <property type="entry name" value="Glyco_trans_4_4"/>
    <property type="match status" value="1"/>
</dbReference>
<dbReference type="InterPro" id="IPR001296">
    <property type="entry name" value="Glyco_trans_1"/>
</dbReference>
<accession>A0A8J6Y067</accession>
<proteinExistence type="predicted"/>
<feature type="domain" description="Glycosyl transferase family 1" evidence="1">
    <location>
        <begin position="193"/>
        <end position="358"/>
    </location>
</feature>
<dbReference type="AlphaFoldDB" id="A0A8J6Y067"/>
<feature type="domain" description="Glycosyltransferase subfamily 4-like N-terminal" evidence="2">
    <location>
        <begin position="31"/>
        <end position="177"/>
    </location>
</feature>
<gene>
    <name evidence="3" type="ORF">IFK94_11195</name>
</gene>
<dbReference type="Pfam" id="PF00534">
    <property type="entry name" value="Glycos_transf_1"/>
    <property type="match status" value="1"/>
</dbReference>
<dbReference type="InterPro" id="IPR028098">
    <property type="entry name" value="Glyco_trans_4-like_N"/>
</dbReference>
<evidence type="ECO:0000313" key="3">
    <source>
        <dbReference type="EMBL" id="MBD3868680.1"/>
    </source>
</evidence>
<dbReference type="GO" id="GO:0016757">
    <property type="term" value="F:glycosyltransferase activity"/>
    <property type="evidence" value="ECO:0007669"/>
    <property type="project" value="InterPro"/>
</dbReference>
<sequence length="388" mass="42355">MDARRKLLHVITRLDLGGAQQNTLFSVANHDRERYEAGLLAGAGGELDAEAERLTDADVHLVDWLRYPISPLRDLVAVFKLKRLLQDRSIDLIHTHSSKAGVIGRLAARLAGVPVVVHTVHGWSFNDTQSGPVRRFYIALERWLARFTDVLVTVAAADRDKGLEHSIGIASRYRVIHSGIDIQSYRRPASARWLTRKELGFEPDAVVVGTVACLKYQKAPLDFIAAAKLAIAGDPRLRFFIAGDGPLRPEVERAITAAGLEGKVRLLGWRQDIPELLAAMDLFVLTSLFEGLPRAVLQAMAAGVPVIATAVNGTPEVVIDGDTGRLIDPGQPDQAAARILELATDPVQALNLALNATKKLGGAFEIRTMVRDLDDLYGELLEKGDRSI</sequence>
<dbReference type="CDD" id="cd03808">
    <property type="entry name" value="GT4_CapM-like"/>
    <property type="match status" value="1"/>
</dbReference>